<reference evidence="1 2" key="1">
    <citation type="submission" date="2015-11" db="EMBL/GenBank/DDBJ databases">
        <authorList>
            <person name="Conboy A.J."/>
            <person name="Conboy D.B."/>
            <person name="Cross T."/>
            <person name="Moy B."/>
            <person name="Dunbar D."/>
            <person name="Bradley K.W."/>
            <person name="Asai D.J."/>
            <person name="Bowman C.A."/>
            <person name="Russell D.A."/>
            <person name="Pope W.H."/>
            <person name="Jacobs-Sera D."/>
            <person name="Hendrix R.W."/>
            <person name="Hatfull G.F."/>
        </authorList>
    </citation>
    <scope>NUCLEOTIDE SEQUENCE [LARGE SCALE GENOMIC DNA]</scope>
</reference>
<name>A0A0U4B324_9CAUD</name>
<accession>A0A0U4B324</accession>
<proteinExistence type="predicted"/>
<evidence type="ECO:0000313" key="2">
    <source>
        <dbReference type="Proteomes" id="UP000221664"/>
    </source>
</evidence>
<gene>
    <name evidence="1" type="primary">63</name>
    <name evidence="1" type="ORF">GORGEOUS_63</name>
</gene>
<dbReference type="EMBL" id="KU160647">
    <property type="protein sequence ID" value="ALY09120.1"/>
    <property type="molecule type" value="Genomic_DNA"/>
</dbReference>
<organism evidence="1 2">
    <name type="scientific">Arthrobacter phage Gorgeous</name>
    <dbReference type="NCBI Taxonomy" id="1772299"/>
    <lineage>
        <taxon>Viruses</taxon>
        <taxon>Duplodnaviria</taxon>
        <taxon>Heunggongvirae</taxon>
        <taxon>Uroviricota</taxon>
        <taxon>Caudoviricetes</taxon>
        <taxon>Amigovirus</taxon>
        <taxon>Amigovirus amigo</taxon>
    </lineage>
</organism>
<sequence length="156" mass="17481">MTELTLHGVWQLMKDSSAASSGNPDYQEAHEEHFKWAQTLSEEETTTFQAMTVEIAKRFQVFNDQLERMAIEVTEKAGVPLYTAQWTADDLAKFLGVAQTKGVYTDVLVSSILINQNIALAFDFIEPSEDEEFEVPEDFQLLQGAVVEEEEAVAGD</sequence>
<protein>
    <submittedName>
        <fullName evidence="1">Uncharacterized protein</fullName>
    </submittedName>
</protein>
<dbReference type="Proteomes" id="UP000221664">
    <property type="component" value="Segment"/>
</dbReference>
<evidence type="ECO:0000313" key="1">
    <source>
        <dbReference type="EMBL" id="ALY09120.1"/>
    </source>
</evidence>